<feature type="region of interest" description="Disordered" evidence="2">
    <location>
        <begin position="66"/>
        <end position="90"/>
    </location>
</feature>
<dbReference type="PANTHER" id="PTHR21510:SF15">
    <property type="entry name" value="MICROTUBULE ORGANIZATION PROTEIN AKNA"/>
    <property type="match status" value="1"/>
</dbReference>
<dbReference type="GO" id="GO:0005813">
    <property type="term" value="C:centrosome"/>
    <property type="evidence" value="ECO:0007669"/>
    <property type="project" value="TreeGrafter"/>
</dbReference>
<dbReference type="GO" id="GO:0021849">
    <property type="term" value="P:neuroblast division in subventricular zone"/>
    <property type="evidence" value="ECO:0007669"/>
    <property type="project" value="TreeGrafter"/>
</dbReference>
<dbReference type="AlphaFoldDB" id="A0A1A8RSG6"/>
<name>A0A1A8RSG6_9TELE</name>
<sequence>FRCRHQASTLLQQLQEDYNKLLTKYAEAENTIDRLRLEARVNLNSDPPKAKLSCGLHLEELKEQICDRSPSSEEEKTLTHAQSSPEPLLAGPVTQLRNPAVVPSWVQTSQGEASTVREGARSPSHLMSASATDTRAELVAEPLSCSFGSEEPLSSHQERQQQFGKGGNTRGGRKRCIWMDDFCFGTESSAGRLPGAVHLHAWSFQMHSNICRVTQQENSDRTAQQRSETSLSPVCDECQS</sequence>
<dbReference type="EMBL" id="HAEH01018763">
    <property type="protein sequence ID" value="SBS08194.1"/>
    <property type="molecule type" value="Transcribed_RNA"/>
</dbReference>
<feature type="region of interest" description="Disordered" evidence="2">
    <location>
        <begin position="147"/>
        <end position="171"/>
    </location>
</feature>
<feature type="coiled-coil region" evidence="1">
    <location>
        <begin position="4"/>
        <end position="38"/>
    </location>
</feature>
<feature type="region of interest" description="Disordered" evidence="2">
    <location>
        <begin position="215"/>
        <end position="240"/>
    </location>
</feature>
<evidence type="ECO:0000256" key="1">
    <source>
        <dbReference type="SAM" id="Coils"/>
    </source>
</evidence>
<reference evidence="3" key="1">
    <citation type="submission" date="2016-05" db="EMBL/GenBank/DDBJ databases">
        <authorList>
            <person name="Lavstsen T."/>
            <person name="Jespersen J.S."/>
        </authorList>
    </citation>
    <scope>NUCLEOTIDE SEQUENCE</scope>
    <source>
        <tissue evidence="3">Brain</tissue>
    </source>
</reference>
<feature type="region of interest" description="Disordered" evidence="2">
    <location>
        <begin position="110"/>
        <end position="133"/>
    </location>
</feature>
<reference evidence="3" key="2">
    <citation type="submission" date="2016-06" db="EMBL/GenBank/DDBJ databases">
        <title>The genome of a short-lived fish provides insights into sex chromosome evolution and the genetic control of aging.</title>
        <authorList>
            <person name="Reichwald K."/>
            <person name="Felder M."/>
            <person name="Petzold A."/>
            <person name="Koch P."/>
            <person name="Groth M."/>
            <person name="Platzer M."/>
        </authorList>
    </citation>
    <scope>NUCLEOTIDE SEQUENCE</scope>
    <source>
        <tissue evidence="3">Brain</tissue>
    </source>
</reference>
<dbReference type="InterPro" id="IPR052655">
    <property type="entry name" value="AKNA_Centrosome-Trans_reg"/>
</dbReference>
<feature type="compositionally biased region" description="Basic and acidic residues" evidence="2">
    <location>
        <begin position="66"/>
        <end position="78"/>
    </location>
</feature>
<dbReference type="GO" id="GO:0060234">
    <property type="term" value="P:neuroblast delamination"/>
    <property type="evidence" value="ECO:0007669"/>
    <property type="project" value="TreeGrafter"/>
</dbReference>
<gene>
    <name evidence="3" type="primary">AKNA</name>
</gene>
<keyword evidence="1" id="KW-0175">Coiled coil</keyword>
<accession>A0A1A8RSG6</accession>
<feature type="compositionally biased region" description="Polar residues" evidence="2">
    <location>
        <begin position="152"/>
        <end position="163"/>
    </location>
</feature>
<feature type="non-terminal residue" evidence="3">
    <location>
        <position position="1"/>
    </location>
</feature>
<proteinExistence type="predicted"/>
<organism evidence="3">
    <name type="scientific">Nothobranchius rachovii</name>
    <name type="common">bluefin notho</name>
    <dbReference type="NCBI Taxonomy" id="451742"/>
    <lineage>
        <taxon>Eukaryota</taxon>
        <taxon>Metazoa</taxon>
        <taxon>Chordata</taxon>
        <taxon>Craniata</taxon>
        <taxon>Vertebrata</taxon>
        <taxon>Euteleostomi</taxon>
        <taxon>Actinopterygii</taxon>
        <taxon>Neopterygii</taxon>
        <taxon>Teleostei</taxon>
        <taxon>Neoteleostei</taxon>
        <taxon>Acanthomorphata</taxon>
        <taxon>Ovalentaria</taxon>
        <taxon>Atherinomorphae</taxon>
        <taxon>Cyprinodontiformes</taxon>
        <taxon>Nothobranchiidae</taxon>
        <taxon>Nothobranchius</taxon>
    </lineage>
</organism>
<dbReference type="PANTHER" id="PTHR21510">
    <property type="entry name" value="AKNA DOMAIN-CONTAINING PROTEIN"/>
    <property type="match status" value="1"/>
</dbReference>
<evidence type="ECO:0000313" key="3">
    <source>
        <dbReference type="EMBL" id="SBS08194.1"/>
    </source>
</evidence>
<protein>
    <submittedName>
        <fullName evidence="3">AT-hook transcription factor</fullName>
    </submittedName>
</protein>
<evidence type="ECO:0000256" key="2">
    <source>
        <dbReference type="SAM" id="MobiDB-lite"/>
    </source>
</evidence>
<dbReference type="GO" id="GO:0001837">
    <property type="term" value="P:epithelial to mesenchymal transition"/>
    <property type="evidence" value="ECO:0007669"/>
    <property type="project" value="TreeGrafter"/>
</dbReference>